<evidence type="ECO:0000313" key="2">
    <source>
        <dbReference type="Proteomes" id="UP000740413"/>
    </source>
</evidence>
<evidence type="ECO:0000313" key="1">
    <source>
        <dbReference type="EMBL" id="MBT2159955.1"/>
    </source>
</evidence>
<dbReference type="EMBL" id="JACATN010000001">
    <property type="protein sequence ID" value="MBT2159955.1"/>
    <property type="molecule type" value="Genomic_DNA"/>
</dbReference>
<dbReference type="InterPro" id="IPR013783">
    <property type="entry name" value="Ig-like_fold"/>
</dbReference>
<evidence type="ECO:0008006" key="3">
    <source>
        <dbReference type="Google" id="ProtNLM"/>
    </source>
</evidence>
<dbReference type="PROSITE" id="PS51257">
    <property type="entry name" value="PROKAR_LIPOPROTEIN"/>
    <property type="match status" value="1"/>
</dbReference>
<dbReference type="RefSeq" id="WP_214610228.1">
    <property type="nucleotide sequence ID" value="NZ_JACATN010000001.1"/>
</dbReference>
<comment type="caution">
    <text evidence="1">The sequence shown here is derived from an EMBL/GenBank/DDBJ whole genome shotgun (WGS) entry which is preliminary data.</text>
</comment>
<organism evidence="1 2">
    <name type="scientific">Zobellia barbeyronii</name>
    <dbReference type="NCBI Taxonomy" id="2748009"/>
    <lineage>
        <taxon>Bacteria</taxon>
        <taxon>Pseudomonadati</taxon>
        <taxon>Bacteroidota</taxon>
        <taxon>Flavobacteriia</taxon>
        <taxon>Flavobacteriales</taxon>
        <taxon>Flavobacteriaceae</taxon>
        <taxon>Zobellia</taxon>
    </lineage>
</organism>
<reference evidence="2" key="2">
    <citation type="submission" date="2023-07" db="EMBL/GenBank/DDBJ databases">
        <title>Zobellia barbeyronii sp. nov., a new marine flavobacterium, isolated from green and red algae.</title>
        <authorList>
            <person name="Nedashkovskaya O.I."/>
            <person name="Otstavnykh N."/>
            <person name="Zhukova N."/>
            <person name="Guzev K."/>
            <person name="Chausova V."/>
            <person name="Tekutyeva L."/>
            <person name="Mikhailov V."/>
            <person name="Isaeva M."/>
        </authorList>
    </citation>
    <scope>NUCLEOTIDE SEQUENCE [LARGE SCALE GENOMIC DNA]</scope>
    <source>
        <strain evidence="2">KMM 6746</strain>
    </source>
</reference>
<reference evidence="1 2" key="1">
    <citation type="submission" date="2020-06" db="EMBL/GenBank/DDBJ databases">
        <authorList>
            <person name="Isaeva M.P."/>
            <person name="Chernysheva N.Y."/>
        </authorList>
    </citation>
    <scope>NUCLEOTIDE SEQUENCE [LARGE SCALE GENOMIC DNA]</scope>
    <source>
        <strain evidence="1 2">KMM 6746</strain>
    </source>
</reference>
<accession>A0ABS5WAV2</accession>
<proteinExistence type="predicted"/>
<keyword evidence="2" id="KW-1185">Reference proteome</keyword>
<protein>
    <recommendedName>
        <fullName evidence="3">Fibronectin type-III domain-containing protein</fullName>
    </recommendedName>
</protein>
<name>A0ABS5WAV2_9FLAO</name>
<dbReference type="Gene3D" id="2.60.40.10">
    <property type="entry name" value="Immunoglobulins"/>
    <property type="match status" value="1"/>
</dbReference>
<sequence length="226" mass="24757">MRILTFIVLSLVLFSGCKKDSSNTPGKVSLVAPAKNSECTPVQSDGDNSSIVRFNWNAADHTEVYELQVTNLNTGTVQYRNTSSTVETLSLTKGTPFSWVVVSENSETTASVSSDSWLFYNPGSEITHVPFPAELSFPVQGSTAFRDVNNEISLKWVGKDLDNDIESYGIYLSNENPPTTLLKTTDAGVSELIVEVAADEVYFWKVVTTDEEGNVSTSTVSEFKTR</sequence>
<dbReference type="Proteomes" id="UP000740413">
    <property type="component" value="Unassembled WGS sequence"/>
</dbReference>
<gene>
    <name evidence="1" type="ORF">HW347_01695</name>
</gene>